<dbReference type="PANTHER" id="PTHR35110">
    <property type="entry name" value="EXPRESSED PROTEIN"/>
    <property type="match status" value="1"/>
</dbReference>
<keyword evidence="3" id="KW-1185">Reference proteome</keyword>
<proteinExistence type="predicted"/>
<accession>A0ABU6Z159</accession>
<feature type="region of interest" description="Disordered" evidence="1">
    <location>
        <begin position="98"/>
        <end position="134"/>
    </location>
</feature>
<evidence type="ECO:0000313" key="2">
    <source>
        <dbReference type="EMBL" id="MED6215964.1"/>
    </source>
</evidence>
<evidence type="ECO:0000256" key="1">
    <source>
        <dbReference type="SAM" id="MobiDB-lite"/>
    </source>
</evidence>
<comment type="caution">
    <text evidence="2">The sequence shown here is derived from an EMBL/GenBank/DDBJ whole genome shotgun (WGS) entry which is preliminary data.</text>
</comment>
<dbReference type="Proteomes" id="UP001341840">
    <property type="component" value="Unassembled WGS sequence"/>
</dbReference>
<protein>
    <submittedName>
        <fullName evidence="2">Uncharacterized protein</fullName>
    </submittedName>
</protein>
<organism evidence="2 3">
    <name type="scientific">Stylosanthes scabra</name>
    <dbReference type="NCBI Taxonomy" id="79078"/>
    <lineage>
        <taxon>Eukaryota</taxon>
        <taxon>Viridiplantae</taxon>
        <taxon>Streptophyta</taxon>
        <taxon>Embryophyta</taxon>
        <taxon>Tracheophyta</taxon>
        <taxon>Spermatophyta</taxon>
        <taxon>Magnoliopsida</taxon>
        <taxon>eudicotyledons</taxon>
        <taxon>Gunneridae</taxon>
        <taxon>Pentapetalae</taxon>
        <taxon>rosids</taxon>
        <taxon>fabids</taxon>
        <taxon>Fabales</taxon>
        <taxon>Fabaceae</taxon>
        <taxon>Papilionoideae</taxon>
        <taxon>50 kb inversion clade</taxon>
        <taxon>dalbergioids sensu lato</taxon>
        <taxon>Dalbergieae</taxon>
        <taxon>Pterocarpus clade</taxon>
        <taxon>Stylosanthes</taxon>
    </lineage>
</organism>
<name>A0ABU6Z159_9FABA</name>
<dbReference type="EMBL" id="JASCZI010271866">
    <property type="protein sequence ID" value="MED6215964.1"/>
    <property type="molecule type" value="Genomic_DNA"/>
</dbReference>
<reference evidence="2 3" key="1">
    <citation type="journal article" date="2023" name="Plants (Basel)">
        <title>Bridging the Gap: Combining Genomics and Transcriptomics Approaches to Understand Stylosanthes scabra, an Orphan Legume from the Brazilian Caatinga.</title>
        <authorList>
            <person name="Ferreira-Neto J.R.C."/>
            <person name="da Silva M.D."/>
            <person name="Binneck E."/>
            <person name="de Melo N.F."/>
            <person name="da Silva R.H."/>
            <person name="de Melo A.L.T.M."/>
            <person name="Pandolfi V."/>
            <person name="Bustamante F.O."/>
            <person name="Brasileiro-Vidal A.C."/>
            <person name="Benko-Iseppon A.M."/>
        </authorList>
    </citation>
    <scope>NUCLEOTIDE SEQUENCE [LARGE SCALE GENOMIC DNA]</scope>
    <source>
        <tissue evidence="2">Leaves</tissue>
    </source>
</reference>
<evidence type="ECO:0000313" key="3">
    <source>
        <dbReference type="Proteomes" id="UP001341840"/>
    </source>
</evidence>
<gene>
    <name evidence="2" type="ORF">PIB30_003167</name>
</gene>
<feature type="compositionally biased region" description="Low complexity" evidence="1">
    <location>
        <begin position="109"/>
        <end position="120"/>
    </location>
</feature>
<sequence>MFGTAVRFLARKSKPKIEPVAMKTPPEQRNTIATVLFDIVKEHGPITVSNTWNRVKEVGLKDLTSKNHMKIMLKWMRERKKLRLLCNHVGAHKQFLYTTSLTDPPPVPAAATPKRTPSTRSSKRKPSPRIKNTV</sequence>
<dbReference type="PANTHER" id="PTHR35110:SF3">
    <property type="entry name" value="OS08G0360000 PROTEIN"/>
    <property type="match status" value="1"/>
</dbReference>